<feature type="compositionally biased region" description="Polar residues" evidence="6">
    <location>
        <begin position="1535"/>
        <end position="1551"/>
    </location>
</feature>
<feature type="region of interest" description="Disordered" evidence="6">
    <location>
        <begin position="198"/>
        <end position="294"/>
    </location>
</feature>
<dbReference type="SMART" id="SM00349">
    <property type="entry name" value="KRAB"/>
    <property type="match status" value="1"/>
</dbReference>
<feature type="compositionally biased region" description="Basic and acidic residues" evidence="6">
    <location>
        <begin position="1891"/>
        <end position="1904"/>
    </location>
</feature>
<feature type="compositionally biased region" description="Polar residues" evidence="6">
    <location>
        <begin position="1843"/>
        <end position="1852"/>
    </location>
</feature>
<accession>A0A8J0VI80</accession>
<dbReference type="Xenbase" id="XB-GENE-22065603">
    <property type="gene designation" value="znf783.L"/>
</dbReference>
<name>A0A8J0VI80_XENLA</name>
<dbReference type="InterPro" id="IPR050169">
    <property type="entry name" value="Krueppel_C2H2_ZnF"/>
</dbReference>
<evidence type="ECO:0000256" key="1">
    <source>
        <dbReference type="ARBA" id="ARBA00022723"/>
    </source>
</evidence>
<feature type="compositionally biased region" description="Polar residues" evidence="6">
    <location>
        <begin position="1007"/>
        <end position="1020"/>
    </location>
</feature>
<evidence type="ECO:0000256" key="3">
    <source>
        <dbReference type="ARBA" id="ARBA00022833"/>
    </source>
</evidence>
<keyword evidence="9" id="KW-1185">Reference proteome</keyword>
<feature type="region of interest" description="Disordered" evidence="6">
    <location>
        <begin position="2359"/>
        <end position="2474"/>
    </location>
</feature>
<feature type="compositionally biased region" description="Low complexity" evidence="6">
    <location>
        <begin position="1744"/>
        <end position="1757"/>
    </location>
</feature>
<feature type="compositionally biased region" description="Polar residues" evidence="6">
    <location>
        <begin position="3158"/>
        <end position="3169"/>
    </location>
</feature>
<dbReference type="AGR" id="Xenbase:XB-GENE-22065603"/>
<feature type="compositionally biased region" description="Basic and acidic residues" evidence="6">
    <location>
        <begin position="1185"/>
        <end position="1195"/>
    </location>
</feature>
<feature type="region of interest" description="Disordered" evidence="6">
    <location>
        <begin position="2307"/>
        <end position="2329"/>
    </location>
</feature>
<feature type="compositionally biased region" description="Polar residues" evidence="6">
    <location>
        <begin position="1951"/>
        <end position="1967"/>
    </location>
</feature>
<feature type="domain" description="THAP-type" evidence="8">
    <location>
        <begin position="2"/>
        <end position="95"/>
    </location>
</feature>
<feature type="region of interest" description="Disordered" evidence="6">
    <location>
        <begin position="486"/>
        <end position="516"/>
    </location>
</feature>
<dbReference type="InterPro" id="IPR006612">
    <property type="entry name" value="THAP_Znf"/>
</dbReference>
<sequence length="3255" mass="352390">MMPQCLANGCRNGTERTDPSLTFHNFPAEVEAAKRWAGLCGITGPDLTNLLRDVAQGNSGKYQLCSLHFEDGFLNGNDSRGMDPGLRQGAEPTLLLGNPPNLQERKGQDTVASAQQLSEVACEPKKTSPCVCHCTTHTTVHSSEPGMNQIVLNFLENSNKLIVDNVPSELASQSQGVCPGSRHVAKQIVLIFLGHPSQSANQTPQSSSQEPLPTVSTSTQTVLTGRNWEPPNPQPDTVKESIPRPSKDLPQTVSSCTQTESCVFLQPDGENQQKPFRRQKEGAGDPTHHPEGHSPHCLMPQLNQYIDSLLHQQNVSIHPSEHHNVSASTSQCSCLHSQPPVKQIVLNFLDPESRTLQQEVPNHHASVSSQTPCSTERQTYAQNLSPIHTKFNDPPQPLCTKGQQVNSQQEVFTSTNPNDAAQADCIIEQLRDTQHGGFSSTSVSPPDCSRQEDMDTQQESLGAANISDLSLSVSSKHENMDAQQKVFGPANPSASYQPVCSRPEEMDTQQESVGPTSHSDLFNTSFSSHQHVGPVQDFFKPTNPEASLFFLSKDHHPDKELDLSRSPLLRESSQQLSIRPQTMDTQQEGFGHTSNSDSCQSMCCKDQAMDTQQEVTMTTINNGSQQNYANDVVPSGSSQPVSIKHKHWDKQEKLENISVLGQDVPSAPKDLSNTRDCSSALDLAQAEYHPTEHNGDDGHVTNDVSKSDISRINTLHNVPAPITLSDTCSSVCSTPLQSDAKQMPISCPPIYRHQPQPSSPSQQYPGNKQESKALPPDHLKCEDTDTQQVSSSQNDFHSTSSRSSSQTNGSLWTDKVSDFSQPASSTQRILIALQEAINSDSHEHLPQLEISKHQITDTPLATINPSSAGDLPPPSVPKQQIPDTPLVTISPSASEDLPLPSVTKQQIPDTPLATISPSSTEELPPPSVPKQQIPDTPMTTISPSSNEDLPLPSAPKHLIPDTLLATISQSSTKEVPLPSVSKQQIPDTPLAANSSASPGDLPLPSISKHQNTDTPLDSTNDNSLGDLLQVAASNHQSTATLDVSLDMGSSSCSGDLSQLESSNHQNVDAPHDTDISNVCGTLSHCSSSLQSSNGLQEVLLTRQQYGDTPQGTISTESNSVSLQLTENIGFTSVEGLPKFNTTEEFQDAASSSSLKDPSLSACAGREHMGTPEDLLTQDGLSQIECPKDQPTDPKQADPNACSPTPSFYAERASNQYSDLHHDVLCSRSSGELAQSVTTSHSNSDVLQDEIYLCSRSKVPQTDCCKLDIAYNLCCVSPQPSSLKRKHPDFSPSCDQSTCTCSVYEHKGTPEPDIISGDAVDSSQSVNTDIQCIVPEISSGCDLLQDVSVSSAFTCCQLQKRDSYGDAPGHSDLSTNPTKAAHEDVPDPNTPHNVSTSACSAQESTGAEQYIPENDKVSSQPESSIYQMTETQQDVIYSTPSGSSQSDCSKHQHTGTQDPTLSNDLIDSSQSDCSKYQQRDTQQEPPLSSTIGGSSQSDCSKHQHTDSQEEHSLSHTSSVPSQSDCSKFQHTDTQEETSLTHTSSVPSQSDCSKFQHTDTQKEPSLTHTSSVPSQSDCSKFQHTDTQEETSLTHTSSVPSQSDCSKFQHTDTQEETSLTHTSSVPSQTNCSKFQHTDTQEETSLTHTSSVPSQADCPKFKHIDSQEEPSLTHTSSVPSQSDCSKYQHTDTQEDTSLTHTSSVPSQSDCSKFQHTDTQEELSFTHTSSVPSQSDCSKFQHTNIQDHSLSSPASVSSQPECSRSHNTDTQLDAPMSSECSTYQHTPIQVVLPLSGLPSDTSKPQNSTCCNKDTQNDLPLSPIPLVLSKTECSTLTHTKPDPPIPNAPSDSAEYQNTDTQQDIPLSASDSSECSRCYNAEKQYDVPRSSTTIDSAHLEHSRCDNAEKQYDVPSSSTTSDSTSLERCNAEKRQNAPLARSPSDVSQLAISCNQNLSSQQEISISRTPSASSQPEYPRHQNTDTHLELPFTNPPTDSSLAIITDYPKRDTQKEASENISEKRGPVYHHAEMQQNSIGTAFSTDSWENNNFRYQDRDTNVHGYDSGEVLEPSCSEGQGPPLTKKADVLVQSKCPTYQQEACDSNTTFNSSQTPELGQKMGAQDPVTFDDISVYFSRDEWALLDAGQKQLYREVMAENYRALVSVGYVMEEPGLVSHIEHEQQGSPIRSRSSLHAGRHCGFIKKTHNDVSFLSVQDAARPVCDPGPTKSSNHLCALMRLVKEIPGFLLGSSGSPSPAESLEEPENKGPSPTVKTEDSSPSCTPTPIILQHKREAQLAAANRAKNMEPTYTEVITKEEEETFQTDSGASTKLVRPSGKSPIRLCGDLAGRIVFGELNVKQEECEPCTPAPHFPEGKKETSAQKPKSFHPPRNSPQAAGSHRANMAAAAQRSLGEPLGARSAASGSEVRIKQEDSGNGEKALDPCVRNPSGLPSPHFEALLHQDSDPRRFGSSPRRSPADNMPLGNSHLHGLVNCLKEISVCRPRLIHNPISAVRLGPELNRICSDGAGALVSRGAEAQAQHSHFTRATANSPSQPMPEGYNTRLGRDETSRSSLQTFERGQEKNLLLVSSPHRLGTVGSRRGEEICSPDLGLKRTHSDADLSGLLGAISSTKRAALGSSSPSFPVTWSSPARRNILKPPEEAPPARCDESPAWKSHLMSVMKCVKKIPTCKPSPSTTHCGSPRFPTSSRGPTRPEMDLSRASAQGANTEGKQKVSHVLVKEEKEQSPSWPAGTMWVQPDSSSRDTDKAGPSGKNIHLSGLMKLMEGIPGCDSSGPSRSMYSIAVGQTDGRKPGRSTQLPYCNDDGCFLPELSDNTIASVDSVFSDDTSLSSENGPTCQTQLSERRGARRDVPERSRCAAENGEASLAAISGLQKVVRGFLEQECTSPLSAVQREGSAEKNRIQEENGEVATYLQTPLPAWRGAFLCHNDKWPPGNDSSYSALSGLQKVVNGFSELDCVSPFSAVSTTTSEGGTDTSTNKKGEQQVRAHSSYSALSGLQKVVNGVVDIGCLSPFTTTSNVSSDGGQDTSLKKRCDDSSQVSPRPSGEKQILLPPRAPAAKCDPGKTSSAHSSPRLKPTPRSHCIDLTQEEEPVPNKTSALIPERQERSAPRRPVELPRVPPSSSQYIDLTREDEPLNKLKSFNPPAGGATSSHSASINKATHSEKRPRPCIDLTRERRVDVNKPLDPGQSGQEHKRMRAGVPVVNEHLSGLEKLLKDVPAFTPSNQPSGYRQNATWWFKSTSSHET</sequence>
<feature type="domain" description="KRAB" evidence="7">
    <location>
        <begin position="2117"/>
        <end position="2188"/>
    </location>
</feature>
<feature type="compositionally biased region" description="Polar residues" evidence="6">
    <location>
        <begin position="1613"/>
        <end position="1631"/>
    </location>
</feature>
<feature type="compositionally biased region" description="Polar residues" evidence="6">
    <location>
        <begin position="3025"/>
        <end position="3037"/>
    </location>
</feature>
<feature type="compositionally biased region" description="Polar residues" evidence="6">
    <location>
        <begin position="249"/>
        <end position="261"/>
    </location>
</feature>
<feature type="compositionally biased region" description="Polar residues" evidence="6">
    <location>
        <begin position="1717"/>
        <end position="1743"/>
    </location>
</feature>
<feature type="region of interest" description="Disordered" evidence="6">
    <location>
        <begin position="2094"/>
        <end position="2113"/>
    </location>
</feature>
<feature type="compositionally biased region" description="Basic and acidic residues" evidence="6">
    <location>
        <begin position="1498"/>
        <end position="1512"/>
    </location>
</feature>
<keyword evidence="1" id="KW-0479">Metal-binding</keyword>
<feature type="compositionally biased region" description="Polar residues" evidence="6">
    <location>
        <begin position="2682"/>
        <end position="2700"/>
    </location>
</feature>
<feature type="region of interest" description="Disordered" evidence="6">
    <location>
        <begin position="2681"/>
        <end position="2762"/>
    </location>
</feature>
<evidence type="ECO:0000313" key="9">
    <source>
        <dbReference type="Proteomes" id="UP000186698"/>
    </source>
</evidence>
<keyword evidence="2 5" id="KW-0863">Zinc-finger</keyword>
<feature type="compositionally biased region" description="Polar residues" evidence="6">
    <location>
        <begin position="1587"/>
        <end position="1603"/>
    </location>
</feature>
<feature type="region of interest" description="Disordered" evidence="6">
    <location>
        <begin position="1788"/>
        <end position="1810"/>
    </location>
</feature>
<feature type="compositionally biased region" description="Polar residues" evidence="6">
    <location>
        <begin position="933"/>
        <end position="947"/>
    </location>
</feature>
<feature type="compositionally biased region" description="Polar residues" evidence="6">
    <location>
        <begin position="1389"/>
        <end position="1406"/>
    </location>
</feature>
<feature type="region of interest" description="Disordered" evidence="6">
    <location>
        <begin position="743"/>
        <end position="819"/>
    </location>
</feature>
<dbReference type="InterPro" id="IPR029317">
    <property type="entry name" value="KRBA1_rpt"/>
</dbReference>
<feature type="compositionally biased region" description="Polar residues" evidence="6">
    <location>
        <begin position="401"/>
        <end position="415"/>
    </location>
</feature>
<feature type="compositionally biased region" description="Polar residues" evidence="6">
    <location>
        <begin position="877"/>
        <end position="893"/>
    </location>
</feature>
<feature type="region of interest" description="Disordered" evidence="6">
    <location>
        <begin position="435"/>
        <end position="457"/>
    </location>
</feature>
<dbReference type="Proteomes" id="UP000186698">
    <property type="component" value="Chromosome 6L"/>
</dbReference>
<keyword evidence="4 5" id="KW-0238">DNA-binding</keyword>
<feature type="region of interest" description="Disordered" evidence="6">
    <location>
        <begin position="3231"/>
        <end position="3255"/>
    </location>
</feature>
<dbReference type="OrthoDB" id="9909837at2759"/>
<dbReference type="KEGG" id="xla:108718651"/>
<dbReference type="RefSeq" id="XP_018122465.1">
    <property type="nucleotide sequence ID" value="XM_018266976.2"/>
</dbReference>
<evidence type="ECO:0000256" key="2">
    <source>
        <dbReference type="ARBA" id="ARBA00022771"/>
    </source>
</evidence>
<dbReference type="PANTHER" id="PTHR23232">
    <property type="entry name" value="KRAB DOMAIN C2H2 ZINC FINGER"/>
    <property type="match status" value="1"/>
</dbReference>
<feature type="region of interest" description="Disordered" evidence="6">
    <location>
        <begin position="860"/>
        <end position="957"/>
    </location>
</feature>
<reference evidence="10" key="1">
    <citation type="submission" date="2022-04" db="UniProtKB">
        <authorList>
            <consortium name="RefSeq"/>
        </authorList>
    </citation>
    <scope>IDENTIFICATION</scope>
    <source>
        <strain evidence="10 11">J_2021</strain>
        <tissue evidence="10 11">Erythrocytes</tissue>
    </source>
</reference>
<feature type="compositionally biased region" description="Polar residues" evidence="6">
    <location>
        <begin position="1513"/>
        <end position="1525"/>
    </location>
</feature>
<feature type="compositionally biased region" description="Basic and acidic residues" evidence="6">
    <location>
        <begin position="3112"/>
        <end position="3124"/>
    </location>
</feature>
<evidence type="ECO:0000256" key="5">
    <source>
        <dbReference type="PROSITE-ProRule" id="PRU00309"/>
    </source>
</evidence>
<dbReference type="PANTHER" id="PTHR23232:SF163">
    <property type="entry name" value="ZINC FINGER PROTEIN 589"/>
    <property type="match status" value="1"/>
</dbReference>
<dbReference type="CDD" id="cd07765">
    <property type="entry name" value="KRAB_A-box"/>
    <property type="match status" value="1"/>
</dbReference>
<feature type="region of interest" description="Disordered" evidence="6">
    <location>
        <begin position="389"/>
        <end position="415"/>
    </location>
</feature>
<keyword evidence="3" id="KW-0862">Zinc</keyword>
<dbReference type="InterPro" id="IPR001909">
    <property type="entry name" value="KRAB"/>
</dbReference>
<feature type="compositionally biased region" description="Polar residues" evidence="6">
    <location>
        <begin position="1793"/>
        <end position="1810"/>
    </location>
</feature>
<feature type="compositionally biased region" description="Basic and acidic residues" evidence="6">
    <location>
        <begin position="278"/>
        <end position="294"/>
    </location>
</feature>
<evidence type="ECO:0000313" key="12">
    <source>
        <dbReference type="Xenbase" id="XB-GENE-22065603"/>
    </source>
</evidence>
<feature type="compositionally biased region" description="Low complexity" evidence="6">
    <location>
        <begin position="754"/>
        <end position="763"/>
    </location>
</feature>
<dbReference type="Pfam" id="PF01352">
    <property type="entry name" value="KRAB"/>
    <property type="match status" value="1"/>
</dbReference>
<feature type="compositionally biased region" description="Low complexity" evidence="6">
    <location>
        <begin position="1147"/>
        <end position="1161"/>
    </location>
</feature>
<proteinExistence type="predicted"/>
<evidence type="ECO:0000259" key="8">
    <source>
        <dbReference type="PROSITE" id="PS50950"/>
    </source>
</evidence>
<feature type="compositionally biased region" description="Basic and acidic residues" evidence="6">
    <location>
        <begin position="769"/>
        <end position="783"/>
    </location>
</feature>
<dbReference type="PROSITE" id="PS50805">
    <property type="entry name" value="KRAB"/>
    <property type="match status" value="1"/>
</dbReference>
<dbReference type="InterPro" id="IPR036051">
    <property type="entry name" value="KRAB_dom_sf"/>
</dbReference>
<feature type="region of interest" description="Disordered" evidence="6">
    <location>
        <begin position="2973"/>
        <end position="2994"/>
    </location>
</feature>
<feature type="region of interest" description="Disordered" evidence="6">
    <location>
        <begin position="1951"/>
        <end position="1993"/>
    </location>
</feature>
<evidence type="ECO:0000259" key="7">
    <source>
        <dbReference type="PROSITE" id="PS50805"/>
    </source>
</evidence>
<feature type="compositionally biased region" description="Basic and acidic residues" evidence="6">
    <location>
        <begin position="1969"/>
        <end position="1979"/>
    </location>
</feature>
<feature type="compositionally biased region" description="Polar residues" evidence="6">
    <location>
        <begin position="980"/>
        <end position="997"/>
    </location>
</feature>
<feature type="region of interest" description="Disordered" evidence="6">
    <location>
        <begin position="1436"/>
        <end position="1775"/>
    </location>
</feature>
<evidence type="ECO:0000313" key="10">
    <source>
        <dbReference type="RefSeq" id="XP_018122465.1"/>
    </source>
</evidence>
<feature type="compositionally biased region" description="Polar residues" evidence="6">
    <location>
        <begin position="1453"/>
        <end position="1475"/>
    </location>
</feature>
<feature type="region of interest" description="Disordered" evidence="6">
    <location>
        <begin position="1829"/>
        <end position="1852"/>
    </location>
</feature>
<feature type="compositionally biased region" description="Polar residues" evidence="6">
    <location>
        <begin position="1482"/>
        <end position="1497"/>
    </location>
</feature>
<feature type="region of interest" description="Disordered" evidence="6">
    <location>
        <begin position="573"/>
        <end position="596"/>
    </location>
</feature>
<feature type="compositionally biased region" description="Basic and acidic residues" evidence="6">
    <location>
        <begin position="2448"/>
        <end position="2458"/>
    </location>
</feature>
<gene>
    <name evidence="12" type="primary">znf783.L</name>
    <name evidence="10 11" type="synonym">XB22065601.L</name>
</gene>
<feature type="region of interest" description="Disordered" evidence="6">
    <location>
        <begin position="2241"/>
        <end position="2273"/>
    </location>
</feature>
<feature type="compositionally biased region" description="Polar residues" evidence="6">
    <location>
        <begin position="1665"/>
        <end position="1681"/>
    </location>
</feature>
<feature type="compositionally biased region" description="Polar residues" evidence="6">
    <location>
        <begin position="786"/>
        <end position="797"/>
    </location>
</feature>
<feature type="compositionally biased region" description="Polar residues" evidence="6">
    <location>
        <begin position="198"/>
        <end position="224"/>
    </location>
</feature>
<feature type="compositionally biased region" description="Basic and acidic residues" evidence="6">
    <location>
        <begin position="237"/>
        <end position="247"/>
    </location>
</feature>
<evidence type="ECO:0000256" key="6">
    <source>
        <dbReference type="SAM" id="MobiDB-lite"/>
    </source>
</evidence>
<feature type="region of interest" description="Disordered" evidence="6">
    <location>
        <begin position="3025"/>
        <end position="3179"/>
    </location>
</feature>
<dbReference type="SUPFAM" id="SSF109640">
    <property type="entry name" value="KRAB domain (Kruppel-associated box)"/>
    <property type="match status" value="1"/>
</dbReference>
<feature type="region of interest" description="Disordered" evidence="6">
    <location>
        <begin position="1147"/>
        <end position="1204"/>
    </location>
</feature>
<feature type="compositionally biased region" description="Low complexity" evidence="6">
    <location>
        <begin position="2975"/>
        <end position="2986"/>
    </location>
</feature>
<feature type="compositionally biased region" description="Polar residues" evidence="6">
    <location>
        <begin position="1561"/>
        <end position="1577"/>
    </location>
</feature>
<dbReference type="SMART" id="SM00692">
    <property type="entry name" value="DM3"/>
    <property type="match status" value="1"/>
</dbReference>
<dbReference type="SMART" id="SM01258">
    <property type="entry name" value="KRBA1"/>
    <property type="match status" value="1"/>
</dbReference>
<dbReference type="CTD" id="108718651"/>
<feature type="compositionally biased region" description="Basic and acidic residues" evidence="6">
    <location>
        <begin position="3170"/>
        <end position="3179"/>
    </location>
</feature>
<dbReference type="GO" id="GO:0008270">
    <property type="term" value="F:zinc ion binding"/>
    <property type="evidence" value="ECO:0007669"/>
    <property type="project" value="UniProtKB-KW"/>
</dbReference>
<dbReference type="RefSeq" id="XP_041421645.1">
    <property type="nucleotide sequence ID" value="XM_041565711.1"/>
</dbReference>
<feature type="region of interest" description="Disordered" evidence="6">
    <location>
        <begin position="1891"/>
        <end position="1935"/>
    </location>
</feature>
<evidence type="ECO:0000256" key="4">
    <source>
        <dbReference type="ARBA" id="ARBA00023125"/>
    </source>
</evidence>
<feature type="compositionally biased region" description="Polar residues" evidence="6">
    <location>
        <begin position="1691"/>
        <end position="1707"/>
    </location>
</feature>
<dbReference type="GO" id="GO:0006355">
    <property type="term" value="P:regulation of DNA-templated transcription"/>
    <property type="evidence" value="ECO:0007669"/>
    <property type="project" value="InterPro"/>
</dbReference>
<dbReference type="Gene3D" id="6.10.140.140">
    <property type="match status" value="1"/>
</dbReference>
<dbReference type="SMART" id="SM00980">
    <property type="entry name" value="THAP"/>
    <property type="match status" value="1"/>
</dbReference>
<feature type="compositionally biased region" description="Polar residues" evidence="6">
    <location>
        <begin position="1639"/>
        <end position="1650"/>
    </location>
</feature>
<feature type="region of interest" description="Disordered" evidence="6">
    <location>
        <begin position="970"/>
        <end position="1020"/>
    </location>
</feature>
<dbReference type="GO" id="GO:0003677">
    <property type="term" value="F:DNA binding"/>
    <property type="evidence" value="ECO:0007669"/>
    <property type="project" value="UniProtKB-UniRule"/>
</dbReference>
<organism evidence="10">
    <name type="scientific">Xenopus laevis</name>
    <name type="common">African clawed frog</name>
    <dbReference type="NCBI Taxonomy" id="8355"/>
    <lineage>
        <taxon>Eukaryota</taxon>
        <taxon>Metazoa</taxon>
        <taxon>Chordata</taxon>
        <taxon>Craniata</taxon>
        <taxon>Vertebrata</taxon>
        <taxon>Euteleostomi</taxon>
        <taxon>Amphibia</taxon>
        <taxon>Batrachia</taxon>
        <taxon>Anura</taxon>
        <taxon>Pipoidea</taxon>
        <taxon>Pipidae</taxon>
        <taxon>Xenopodinae</taxon>
        <taxon>Xenopus</taxon>
        <taxon>Xenopus</taxon>
    </lineage>
</organism>
<feature type="compositionally biased region" description="Polar residues" evidence="6">
    <location>
        <begin position="2094"/>
        <end position="2106"/>
    </location>
</feature>
<dbReference type="GeneID" id="108718651"/>
<protein>
    <submittedName>
        <fullName evidence="10 11">Uncharacterized protein XB22065601.L isoform X1</fullName>
    </submittedName>
</protein>
<evidence type="ECO:0000313" key="11">
    <source>
        <dbReference type="RefSeq" id="XP_041421645.1"/>
    </source>
</evidence>
<dbReference type="PROSITE" id="PS50950">
    <property type="entry name" value="ZF_THAP"/>
    <property type="match status" value="1"/>
</dbReference>
<feature type="compositionally biased region" description="Polar residues" evidence="6">
    <location>
        <begin position="1436"/>
        <end position="1446"/>
    </location>
</feature>
<dbReference type="SUPFAM" id="SSF57716">
    <property type="entry name" value="Glucocorticoid receptor-like (DNA-binding domain)"/>
    <property type="match status" value="1"/>
</dbReference>
<feature type="region of interest" description="Disordered" evidence="6">
    <location>
        <begin position="1363"/>
        <end position="1421"/>
    </location>
</feature>